<name>A0A0C3B8Y9_PILCF</name>
<dbReference type="InterPro" id="IPR001680">
    <property type="entry name" value="WD40_rpt"/>
</dbReference>
<dbReference type="AlphaFoldDB" id="A0A0C3B8Y9"/>
<dbReference type="InParanoid" id="A0A0C3B8Y9"/>
<proteinExistence type="predicted"/>
<organism evidence="1 2">
    <name type="scientific">Piloderma croceum (strain F 1598)</name>
    <dbReference type="NCBI Taxonomy" id="765440"/>
    <lineage>
        <taxon>Eukaryota</taxon>
        <taxon>Fungi</taxon>
        <taxon>Dikarya</taxon>
        <taxon>Basidiomycota</taxon>
        <taxon>Agaricomycotina</taxon>
        <taxon>Agaricomycetes</taxon>
        <taxon>Agaricomycetidae</taxon>
        <taxon>Atheliales</taxon>
        <taxon>Atheliaceae</taxon>
        <taxon>Piloderma</taxon>
    </lineage>
</organism>
<keyword evidence="2" id="KW-1185">Reference proteome</keyword>
<dbReference type="SMART" id="SM00320">
    <property type="entry name" value="WD40"/>
    <property type="match status" value="1"/>
</dbReference>
<dbReference type="EMBL" id="KN833074">
    <property type="protein sequence ID" value="KIM73787.1"/>
    <property type="molecule type" value="Genomic_DNA"/>
</dbReference>
<sequence length="71" mass="7676">MPTNVLVQSGSYMVSKTRGSTCLRVVNTTSPVRSVIFSPDNTYVASGTEKGVQLWETSNGINFVTFQCVAL</sequence>
<dbReference type="InterPro" id="IPR036322">
    <property type="entry name" value="WD40_repeat_dom_sf"/>
</dbReference>
<dbReference type="Proteomes" id="UP000054166">
    <property type="component" value="Unassembled WGS sequence"/>
</dbReference>
<gene>
    <name evidence="1" type="ORF">PILCRDRAFT_720897</name>
</gene>
<accession>A0A0C3B8Y9</accession>
<dbReference type="HOGENOM" id="CLU_2740947_0_0_1"/>
<reference evidence="1 2" key="1">
    <citation type="submission" date="2014-04" db="EMBL/GenBank/DDBJ databases">
        <authorList>
            <consortium name="DOE Joint Genome Institute"/>
            <person name="Kuo A."/>
            <person name="Tarkka M."/>
            <person name="Buscot F."/>
            <person name="Kohler A."/>
            <person name="Nagy L.G."/>
            <person name="Floudas D."/>
            <person name="Copeland A."/>
            <person name="Barry K.W."/>
            <person name="Cichocki N."/>
            <person name="Veneault-Fourrey C."/>
            <person name="LaButti K."/>
            <person name="Lindquist E.A."/>
            <person name="Lipzen A."/>
            <person name="Lundell T."/>
            <person name="Morin E."/>
            <person name="Murat C."/>
            <person name="Sun H."/>
            <person name="Tunlid A."/>
            <person name="Henrissat B."/>
            <person name="Grigoriev I.V."/>
            <person name="Hibbett D.S."/>
            <person name="Martin F."/>
            <person name="Nordberg H.P."/>
            <person name="Cantor M.N."/>
            <person name="Hua S.X."/>
        </authorList>
    </citation>
    <scope>NUCLEOTIDE SEQUENCE [LARGE SCALE GENOMIC DNA]</scope>
    <source>
        <strain evidence="1 2">F 1598</strain>
    </source>
</reference>
<protein>
    <recommendedName>
        <fullName evidence="3">Anaphase-promoting complex subunit 4 WD40 domain-containing protein</fullName>
    </recommendedName>
</protein>
<dbReference type="InterPro" id="IPR015943">
    <property type="entry name" value="WD40/YVTN_repeat-like_dom_sf"/>
</dbReference>
<evidence type="ECO:0000313" key="1">
    <source>
        <dbReference type="EMBL" id="KIM73787.1"/>
    </source>
</evidence>
<evidence type="ECO:0008006" key="3">
    <source>
        <dbReference type="Google" id="ProtNLM"/>
    </source>
</evidence>
<evidence type="ECO:0000313" key="2">
    <source>
        <dbReference type="Proteomes" id="UP000054166"/>
    </source>
</evidence>
<reference evidence="2" key="2">
    <citation type="submission" date="2015-01" db="EMBL/GenBank/DDBJ databases">
        <title>Evolutionary Origins and Diversification of the Mycorrhizal Mutualists.</title>
        <authorList>
            <consortium name="DOE Joint Genome Institute"/>
            <consortium name="Mycorrhizal Genomics Consortium"/>
            <person name="Kohler A."/>
            <person name="Kuo A."/>
            <person name="Nagy L.G."/>
            <person name="Floudas D."/>
            <person name="Copeland A."/>
            <person name="Barry K.W."/>
            <person name="Cichocki N."/>
            <person name="Veneault-Fourrey C."/>
            <person name="LaButti K."/>
            <person name="Lindquist E.A."/>
            <person name="Lipzen A."/>
            <person name="Lundell T."/>
            <person name="Morin E."/>
            <person name="Murat C."/>
            <person name="Riley R."/>
            <person name="Ohm R."/>
            <person name="Sun H."/>
            <person name="Tunlid A."/>
            <person name="Henrissat B."/>
            <person name="Grigoriev I.V."/>
            <person name="Hibbett D.S."/>
            <person name="Martin F."/>
        </authorList>
    </citation>
    <scope>NUCLEOTIDE SEQUENCE [LARGE SCALE GENOMIC DNA]</scope>
    <source>
        <strain evidence="2">F 1598</strain>
    </source>
</reference>
<dbReference type="SUPFAM" id="SSF50978">
    <property type="entry name" value="WD40 repeat-like"/>
    <property type="match status" value="1"/>
</dbReference>
<dbReference type="Gene3D" id="2.130.10.10">
    <property type="entry name" value="YVTN repeat-like/Quinoprotein amine dehydrogenase"/>
    <property type="match status" value="1"/>
</dbReference>